<dbReference type="Pfam" id="PF02721">
    <property type="entry name" value="DUF223"/>
    <property type="match status" value="2"/>
</dbReference>
<organism evidence="13 14">
    <name type="scientific">Brassica cretica</name>
    <name type="common">Mustard</name>
    <dbReference type="NCBI Taxonomy" id="69181"/>
    <lineage>
        <taxon>Eukaryota</taxon>
        <taxon>Viridiplantae</taxon>
        <taxon>Streptophyta</taxon>
        <taxon>Embryophyta</taxon>
        <taxon>Tracheophyta</taxon>
        <taxon>Spermatophyta</taxon>
        <taxon>Magnoliopsida</taxon>
        <taxon>eudicotyledons</taxon>
        <taxon>Gunneridae</taxon>
        <taxon>Pentapetalae</taxon>
        <taxon>rosids</taxon>
        <taxon>malvids</taxon>
        <taxon>Brassicales</taxon>
        <taxon>Brassicaceae</taxon>
        <taxon>Brassiceae</taxon>
        <taxon>Brassica</taxon>
    </lineage>
</organism>
<keyword evidence="14" id="KW-1185">Reference proteome</keyword>
<dbReference type="InterPro" id="IPR012340">
    <property type="entry name" value="NA-bd_OB-fold"/>
</dbReference>
<protein>
    <recommendedName>
        <fullName evidence="9">Replication protein A subunit</fullName>
    </recommendedName>
</protein>
<proteinExistence type="inferred from homology"/>
<dbReference type="Proteomes" id="UP000266723">
    <property type="component" value="Unassembled WGS sequence"/>
</dbReference>
<reference evidence="13 14" key="1">
    <citation type="journal article" date="2020" name="BMC Genomics">
        <title>Intraspecific diversification of the crop wild relative Brassica cretica Lam. using demographic model selection.</title>
        <authorList>
            <person name="Kioukis A."/>
            <person name="Michalopoulou V.A."/>
            <person name="Briers L."/>
            <person name="Pirintsos S."/>
            <person name="Studholme D.J."/>
            <person name="Pavlidis P."/>
            <person name="Sarris P.F."/>
        </authorList>
    </citation>
    <scope>NUCLEOTIDE SEQUENCE [LARGE SCALE GENOMIC DNA]</scope>
    <source>
        <strain evidence="14">cv. PFS-1207/04</strain>
    </source>
</reference>
<dbReference type="SUPFAM" id="SSF50249">
    <property type="entry name" value="Nucleic acid-binding proteins"/>
    <property type="match status" value="4"/>
</dbReference>
<feature type="domain" description="Replication factor A C-terminal" evidence="11">
    <location>
        <begin position="615"/>
        <end position="760"/>
    </location>
</feature>
<evidence type="ECO:0000256" key="5">
    <source>
        <dbReference type="ARBA" id="ARBA00022771"/>
    </source>
</evidence>
<gene>
    <name evidence="13" type="ORF">DY000_02026293</name>
</gene>
<evidence type="ECO:0000256" key="7">
    <source>
        <dbReference type="ARBA" id="ARBA00023125"/>
    </source>
</evidence>
<keyword evidence="5 9" id="KW-0863">Zinc-finger</keyword>
<sequence length="773" mass="86375">MQTSVTPDAISAVLSNPSFDSSSSDRSEIVVQVVDLKPIGNRYTYFLVTKCESVASALDSEINLEGKIEDEAGAAKRQKLDHSPMSDVVSTGITLKPKQEFVAKSASQIITEQRGNAAPAARMSMTRRVHPLVSLNPYQGSWTIKVRVTNKGVMRNYRNARGEGCVFNVELTDEEGTQIQATMFNDAARKFYDRFQLGKVYYISRGSLKLANKQFKTVQNDYEMTLNENSEVEEASDEEIYFLVTKCESVASALDSEINLEGKIEDEAGAAKRQKLDHSPMSDVVSTGITLKPKQEFVAKSASQIITEQRGNAAPAARMSMTRRVHPLVSLNPYQGSWTIKVRVTNKGVMRNYRNARGEGCVFNVELTDEEGTQIQATMFNDAARKFYDRFQLGKVYYISRGSLKLANKQFKTVQNDYEMTLNENSEVEEASDEEMFVPETKFNFVPIEELGMYVNQKELIDLIGVVQSVSPTMSIRRRTDNEMIPKRDITLADESKKTVVVSLWNNLATGIGQELLDMADKSPVIAIKSLKVGDFQGVSLSTISRSNVVINPESPEAKKLKSWYDSEGKETSMSSIGSGMSPSAKNGSWSMYADRVPLSQITSNPSLGEDKPVFFSTRGYISFIKPDQMWYQGCKTCNKKVTEAMDSGYWCESCQKKDEECRLRYIMVVKVSDSTGEAWFSSFNDEAEKIIGCSADELNKLRSEGGEVNEFQTKLKEATWSSHAFRISVTQNEYNGEKRQRITVKAVAPVDFAAESRLLLQDISKKNTSASH</sequence>
<evidence type="ECO:0000256" key="6">
    <source>
        <dbReference type="ARBA" id="ARBA00022833"/>
    </source>
</evidence>
<evidence type="ECO:0000256" key="2">
    <source>
        <dbReference type="ARBA" id="ARBA00005690"/>
    </source>
</evidence>
<evidence type="ECO:0000259" key="12">
    <source>
        <dbReference type="Pfam" id="PF16900"/>
    </source>
</evidence>
<feature type="domain" description="Replication protein A 70 kDa DNA-binding subunit B/D first OB fold" evidence="10">
    <location>
        <begin position="130"/>
        <end position="234"/>
    </location>
</feature>
<dbReference type="InterPro" id="IPR004591">
    <property type="entry name" value="Rfa1"/>
</dbReference>
<evidence type="ECO:0000256" key="1">
    <source>
        <dbReference type="ARBA" id="ARBA00004123"/>
    </source>
</evidence>
<keyword evidence="6 9" id="KW-0862">Zinc</keyword>
<evidence type="ECO:0000256" key="8">
    <source>
        <dbReference type="ARBA" id="ARBA00023242"/>
    </source>
</evidence>
<evidence type="ECO:0000313" key="14">
    <source>
        <dbReference type="Proteomes" id="UP000266723"/>
    </source>
</evidence>
<feature type="domain" description="Replication protein A 70 kDa DNA-binding subunit B/D first OB fold" evidence="10">
    <location>
        <begin position="326"/>
        <end position="430"/>
    </location>
</feature>
<feature type="domain" description="Replication protein A OB" evidence="12">
    <location>
        <begin position="455"/>
        <end position="552"/>
    </location>
</feature>
<evidence type="ECO:0000256" key="3">
    <source>
        <dbReference type="ARBA" id="ARBA00022705"/>
    </source>
</evidence>
<accession>A0ABQ7EMP8</accession>
<evidence type="ECO:0000259" key="11">
    <source>
        <dbReference type="Pfam" id="PF08646"/>
    </source>
</evidence>
<dbReference type="InterPro" id="IPR003871">
    <property type="entry name" value="RFA1B/D_OB_1st"/>
</dbReference>
<dbReference type="InterPro" id="IPR031657">
    <property type="entry name" value="REPA_OB_2"/>
</dbReference>
<dbReference type="CDD" id="cd04476">
    <property type="entry name" value="RPA1_DBD_C"/>
    <property type="match status" value="1"/>
</dbReference>
<dbReference type="NCBIfam" id="TIGR00617">
    <property type="entry name" value="rpa1"/>
    <property type="match status" value="1"/>
</dbReference>
<dbReference type="CDD" id="cd04475">
    <property type="entry name" value="RPA1_DBD_B"/>
    <property type="match status" value="1"/>
</dbReference>
<comment type="subcellular location">
    <subcellularLocation>
        <location evidence="1 9">Nucleus</location>
    </subcellularLocation>
</comment>
<comment type="similarity">
    <text evidence="2 9">Belongs to the replication factor A protein 1 family.</text>
</comment>
<evidence type="ECO:0000256" key="9">
    <source>
        <dbReference type="RuleBase" id="RU364130"/>
    </source>
</evidence>
<keyword evidence="7 9" id="KW-0238">DNA-binding</keyword>
<dbReference type="CDD" id="cd04474">
    <property type="entry name" value="RPA1_DBD_A"/>
    <property type="match status" value="2"/>
</dbReference>
<name>A0ABQ7EMP8_BRACR</name>
<dbReference type="Gene3D" id="2.40.50.140">
    <property type="entry name" value="Nucleic acid-binding proteins"/>
    <property type="match status" value="4"/>
</dbReference>
<dbReference type="InterPro" id="IPR013955">
    <property type="entry name" value="Rep_factor-A_C"/>
</dbReference>
<keyword evidence="4 9" id="KW-0479">Metal-binding</keyword>
<dbReference type="Pfam" id="PF08646">
    <property type="entry name" value="Rep_fac-A_C"/>
    <property type="match status" value="1"/>
</dbReference>
<keyword evidence="3 9" id="KW-0235">DNA replication</keyword>
<evidence type="ECO:0000259" key="10">
    <source>
        <dbReference type="Pfam" id="PF02721"/>
    </source>
</evidence>
<dbReference type="PANTHER" id="PTHR47165:SF4">
    <property type="entry name" value="OS03G0429900 PROTEIN"/>
    <property type="match status" value="1"/>
</dbReference>
<dbReference type="InterPro" id="IPR047192">
    <property type="entry name" value="Euk_RPA1_DBD_C"/>
</dbReference>
<evidence type="ECO:0000256" key="4">
    <source>
        <dbReference type="ARBA" id="ARBA00022723"/>
    </source>
</evidence>
<comment type="caution">
    <text evidence="13">The sequence shown here is derived from an EMBL/GenBank/DDBJ whole genome shotgun (WGS) entry which is preliminary data.</text>
</comment>
<comment type="subunit">
    <text evidence="9">Heterotrimer of RPA1, RPA2 and RPA3 (canonical replication protein A complex).</text>
</comment>
<evidence type="ECO:0000313" key="13">
    <source>
        <dbReference type="EMBL" id="KAF3597610.1"/>
    </source>
</evidence>
<dbReference type="Pfam" id="PF16900">
    <property type="entry name" value="REPA_OB_2"/>
    <property type="match status" value="1"/>
</dbReference>
<dbReference type="PANTHER" id="PTHR47165">
    <property type="entry name" value="OS03G0429900 PROTEIN"/>
    <property type="match status" value="1"/>
</dbReference>
<dbReference type="EMBL" id="QGKV02000299">
    <property type="protein sequence ID" value="KAF3597610.1"/>
    <property type="molecule type" value="Genomic_DNA"/>
</dbReference>
<comment type="function">
    <text evidence="9">Component of the replication protein A complex (RPA) required for DNA recombination, repair and replication. The activity of RPA is mediated by single-stranded DNA binding and protein interactions. Probably involved in repair of double-strand DNA breaks (DSBs) induced by genotoxic stresses.</text>
</comment>
<keyword evidence="8 9" id="KW-0539">Nucleus</keyword>